<dbReference type="RefSeq" id="WP_184735385.1">
    <property type="nucleotide sequence ID" value="NZ_BMRW01000008.1"/>
</dbReference>
<comment type="caution">
    <text evidence="1">The sequence shown here is derived from an EMBL/GenBank/DDBJ whole genome shotgun (WGS) entry which is preliminary data.</text>
</comment>
<organism evidence="1 2">
    <name type="scientific">Streptomyces netropsis</name>
    <name type="common">Streptoverticillium netropsis</name>
    <dbReference type="NCBI Taxonomy" id="55404"/>
    <lineage>
        <taxon>Bacteria</taxon>
        <taxon>Bacillati</taxon>
        <taxon>Actinomycetota</taxon>
        <taxon>Actinomycetes</taxon>
        <taxon>Kitasatosporales</taxon>
        <taxon>Streptomycetaceae</taxon>
        <taxon>Streptomyces</taxon>
    </lineage>
</organism>
<sequence>MHANTVGQPAACGLGDRLHDEHLDPAVKQSPLWRPPWRLEAAVAQPVAG</sequence>
<name>A0A7W7LD85_STRNE</name>
<keyword evidence="2" id="KW-1185">Reference proteome</keyword>
<accession>A0A7W7LD85</accession>
<protein>
    <submittedName>
        <fullName evidence="1">Uncharacterized protein</fullName>
    </submittedName>
</protein>
<dbReference type="Proteomes" id="UP000556436">
    <property type="component" value="Unassembled WGS sequence"/>
</dbReference>
<gene>
    <name evidence="1" type="ORF">FHS38_004137</name>
</gene>
<reference evidence="1 2" key="1">
    <citation type="submission" date="2020-08" db="EMBL/GenBank/DDBJ databases">
        <title>Genomic Encyclopedia of Type Strains, Phase III (KMG-III): the genomes of soil and plant-associated and newly described type strains.</title>
        <authorList>
            <person name="Whitman W."/>
        </authorList>
    </citation>
    <scope>NUCLEOTIDE SEQUENCE [LARGE SCALE GENOMIC DNA]</scope>
    <source>
        <strain evidence="1 2">CECT 3265</strain>
    </source>
</reference>
<dbReference type="EMBL" id="JACHJG010000008">
    <property type="protein sequence ID" value="MBB4888069.1"/>
    <property type="molecule type" value="Genomic_DNA"/>
</dbReference>
<proteinExistence type="predicted"/>
<evidence type="ECO:0000313" key="1">
    <source>
        <dbReference type="EMBL" id="MBB4888069.1"/>
    </source>
</evidence>
<evidence type="ECO:0000313" key="2">
    <source>
        <dbReference type="Proteomes" id="UP000556436"/>
    </source>
</evidence>
<dbReference type="AlphaFoldDB" id="A0A7W7LD85"/>